<dbReference type="Proteomes" id="UP001210528">
    <property type="component" value="Unassembled WGS sequence"/>
</dbReference>
<keyword evidence="2" id="KW-0540">Nuclease</keyword>
<keyword evidence="2" id="KW-0255">Endonuclease</keyword>
<keyword evidence="1" id="KW-0472">Membrane</keyword>
<keyword evidence="3" id="KW-1185">Reference proteome</keyword>
<evidence type="ECO:0000256" key="1">
    <source>
        <dbReference type="SAM" id="Phobius"/>
    </source>
</evidence>
<name>A0ABT4Z917_HALEZ</name>
<sequence>AIACSSHIKTERLEGETVCTECAVTERFTLKTKYFYDDQNLETFREEYADMPLHEKAMENKWLVGGSVVATLLTLIGLLIIGGVI</sequence>
<comment type="caution">
    <text evidence="2">The sequence shown here is derived from an EMBL/GenBank/DDBJ whole genome shotgun (WGS) entry which is preliminary data.</text>
</comment>
<proteinExistence type="predicted"/>
<evidence type="ECO:0000313" key="3">
    <source>
        <dbReference type="Proteomes" id="UP001210528"/>
    </source>
</evidence>
<gene>
    <name evidence="2" type="ORF">PM085_20440</name>
</gene>
<dbReference type="GO" id="GO:0004519">
    <property type="term" value="F:endonuclease activity"/>
    <property type="evidence" value="ECO:0007669"/>
    <property type="project" value="UniProtKB-KW"/>
</dbReference>
<dbReference type="EMBL" id="JAQLUK010000197">
    <property type="protein sequence ID" value="MDB2294570.1"/>
    <property type="molecule type" value="Genomic_DNA"/>
</dbReference>
<organism evidence="2 3">
    <name type="scientific">Halorubrum ezzemoulense</name>
    <name type="common">Halorubrum chaoviator</name>
    <dbReference type="NCBI Taxonomy" id="337243"/>
    <lineage>
        <taxon>Archaea</taxon>
        <taxon>Methanobacteriati</taxon>
        <taxon>Methanobacteriota</taxon>
        <taxon>Stenosarchaea group</taxon>
        <taxon>Halobacteria</taxon>
        <taxon>Halobacteriales</taxon>
        <taxon>Haloferacaceae</taxon>
        <taxon>Halorubrum</taxon>
    </lineage>
</organism>
<protein>
    <submittedName>
        <fullName evidence="2">Restriction endonuclease</fullName>
    </submittedName>
</protein>
<feature type="transmembrane region" description="Helical" evidence="1">
    <location>
        <begin position="62"/>
        <end position="84"/>
    </location>
</feature>
<keyword evidence="1" id="KW-1133">Transmembrane helix</keyword>
<evidence type="ECO:0000313" key="2">
    <source>
        <dbReference type="EMBL" id="MDB2294570.1"/>
    </source>
</evidence>
<keyword evidence="2" id="KW-0378">Hydrolase</keyword>
<keyword evidence="1" id="KW-0812">Transmembrane</keyword>
<feature type="non-terminal residue" evidence="2">
    <location>
        <position position="1"/>
    </location>
</feature>
<accession>A0ABT4Z917</accession>
<reference evidence="2 3" key="1">
    <citation type="submission" date="2023-01" db="EMBL/GenBank/DDBJ databases">
        <title>Halorubrum ezzemoulense from Santa Pola, Spain.</title>
        <authorList>
            <person name="Feng Y."/>
            <person name="Louyakis A.S."/>
            <person name="Gogarten J.P."/>
        </authorList>
    </citation>
    <scope>NUCLEOTIDE SEQUENCE [LARGE SCALE GENOMIC DNA]</scope>
    <source>
        <strain evidence="2 3">AMM015</strain>
    </source>
</reference>